<feature type="compositionally biased region" description="Basic and acidic residues" evidence="1">
    <location>
        <begin position="1"/>
        <end position="10"/>
    </location>
</feature>
<gene>
    <name evidence="2" type="ORF">FRX48_06119</name>
</gene>
<protein>
    <submittedName>
        <fullName evidence="2">Uncharacterized protein</fullName>
    </submittedName>
</protein>
<evidence type="ECO:0000256" key="1">
    <source>
        <dbReference type="SAM" id="MobiDB-lite"/>
    </source>
</evidence>
<dbReference type="Proteomes" id="UP000324767">
    <property type="component" value="Unassembled WGS sequence"/>
</dbReference>
<dbReference type="EMBL" id="VXIT01000009">
    <property type="protein sequence ID" value="KAA6410696.1"/>
    <property type="molecule type" value="Genomic_DNA"/>
</dbReference>
<comment type="caution">
    <text evidence="2">The sequence shown here is derived from an EMBL/GenBank/DDBJ whole genome shotgun (WGS) entry which is preliminary data.</text>
</comment>
<evidence type="ECO:0000313" key="2">
    <source>
        <dbReference type="EMBL" id="KAA6410696.1"/>
    </source>
</evidence>
<dbReference type="AlphaFoldDB" id="A0A5M8PP56"/>
<accession>A0A5M8PP56</accession>
<name>A0A5M8PP56_9LECA</name>
<evidence type="ECO:0000313" key="3">
    <source>
        <dbReference type="Proteomes" id="UP000324767"/>
    </source>
</evidence>
<feature type="region of interest" description="Disordered" evidence="1">
    <location>
        <begin position="1"/>
        <end position="28"/>
    </location>
</feature>
<proteinExistence type="predicted"/>
<sequence length="124" mass="12832">MDEMRGEGAHHPVSMVPEGGRLGVPVQWGGQQAGQEGEFLCKRAEELSMSAALVGSAAEIEEPPFPGVGGSQVLRVEEEECARGLVAVCGCSVGGVEEATRAEEDFCEGALGEAEAESVGEEGR</sequence>
<organism evidence="2 3">
    <name type="scientific">Lasallia pustulata</name>
    <dbReference type="NCBI Taxonomy" id="136370"/>
    <lineage>
        <taxon>Eukaryota</taxon>
        <taxon>Fungi</taxon>
        <taxon>Dikarya</taxon>
        <taxon>Ascomycota</taxon>
        <taxon>Pezizomycotina</taxon>
        <taxon>Lecanoromycetes</taxon>
        <taxon>OSLEUM clade</taxon>
        <taxon>Umbilicariomycetidae</taxon>
        <taxon>Umbilicariales</taxon>
        <taxon>Umbilicariaceae</taxon>
        <taxon>Lasallia</taxon>
    </lineage>
</organism>
<reference evidence="2 3" key="1">
    <citation type="submission" date="2019-09" db="EMBL/GenBank/DDBJ databases">
        <title>The hologenome of the rock-dwelling lichen Lasallia pustulata.</title>
        <authorList>
            <person name="Greshake Tzovaras B."/>
            <person name="Segers F."/>
            <person name="Bicker A."/>
            <person name="Dal Grande F."/>
            <person name="Otte J."/>
            <person name="Hankeln T."/>
            <person name="Schmitt I."/>
            <person name="Ebersberger I."/>
        </authorList>
    </citation>
    <scope>NUCLEOTIDE SEQUENCE [LARGE SCALE GENOMIC DNA]</scope>
    <source>
        <strain evidence="2">A1-1</strain>
    </source>
</reference>